<reference evidence="1" key="1">
    <citation type="journal article" date="2021" name="PeerJ">
        <title>Extensive microbial diversity within the chicken gut microbiome revealed by metagenomics and culture.</title>
        <authorList>
            <person name="Gilroy R."/>
            <person name="Ravi A."/>
            <person name="Getino M."/>
            <person name="Pursley I."/>
            <person name="Horton D.L."/>
            <person name="Alikhan N.F."/>
            <person name="Baker D."/>
            <person name="Gharbi K."/>
            <person name="Hall N."/>
            <person name="Watson M."/>
            <person name="Adriaenssens E.M."/>
            <person name="Foster-Nyarko E."/>
            <person name="Jarju S."/>
            <person name="Secka A."/>
            <person name="Antonio M."/>
            <person name="Oren A."/>
            <person name="Chaudhuri R.R."/>
            <person name="La Ragione R."/>
            <person name="Hildebrand F."/>
            <person name="Pallen M.J."/>
        </authorList>
    </citation>
    <scope>NUCLEOTIDE SEQUENCE</scope>
    <source>
        <strain evidence="1">USAMLcec4-12693</strain>
    </source>
</reference>
<dbReference type="NCBIfam" id="TIGR01549">
    <property type="entry name" value="HAD-SF-IA-v1"/>
    <property type="match status" value="1"/>
</dbReference>
<dbReference type="AlphaFoldDB" id="A0A9D2VVH3"/>
<dbReference type="PRINTS" id="PR00413">
    <property type="entry name" value="HADHALOGNASE"/>
</dbReference>
<dbReference type="InterPro" id="IPR036412">
    <property type="entry name" value="HAD-like_sf"/>
</dbReference>
<keyword evidence="1" id="KW-0378">Hydrolase</keyword>
<dbReference type="InterPro" id="IPR023198">
    <property type="entry name" value="PGP-like_dom2"/>
</dbReference>
<dbReference type="GO" id="GO:0008967">
    <property type="term" value="F:phosphoglycolate phosphatase activity"/>
    <property type="evidence" value="ECO:0007669"/>
    <property type="project" value="TreeGrafter"/>
</dbReference>
<dbReference type="PANTHER" id="PTHR43434:SF1">
    <property type="entry name" value="PHOSPHOGLYCOLATE PHOSPHATASE"/>
    <property type="match status" value="1"/>
</dbReference>
<dbReference type="OrthoDB" id="9807630at2"/>
<sequence length="215" mass="24132">MKACIFDLDGTLTDTLESLAYSVKATLREMGLPEITTEQCRRFVGDGAKVLMERSLLAAGEKDLSRLEESLAVYRRIFDENCTYHVTPYQGIPELLQSLKEKGVLLAVLSNKPHEQAVKVVKEIFGERWFDYVSGQQEGIEKKPDPAGVIHIMETLKLTNEECLYVGDSEVDVRTGNNAGVRTIIVSWGFRTREELKEAGARTVIDSPLELLSYM</sequence>
<dbReference type="GO" id="GO:0005829">
    <property type="term" value="C:cytosol"/>
    <property type="evidence" value="ECO:0007669"/>
    <property type="project" value="TreeGrafter"/>
</dbReference>
<dbReference type="InterPro" id="IPR050155">
    <property type="entry name" value="HAD-like_hydrolase_sf"/>
</dbReference>
<comment type="caution">
    <text evidence="1">The sequence shown here is derived from an EMBL/GenBank/DDBJ whole genome shotgun (WGS) entry which is preliminary data.</text>
</comment>
<dbReference type="InterPro" id="IPR023214">
    <property type="entry name" value="HAD_sf"/>
</dbReference>
<dbReference type="SFLD" id="SFLDG01135">
    <property type="entry name" value="C1.5.6:_HAD__Beta-PGM__Phospha"/>
    <property type="match status" value="1"/>
</dbReference>
<proteinExistence type="predicted"/>
<dbReference type="PANTHER" id="PTHR43434">
    <property type="entry name" value="PHOSPHOGLYCOLATE PHOSPHATASE"/>
    <property type="match status" value="1"/>
</dbReference>
<organism evidence="1 2">
    <name type="scientific">Merdimonas faecis</name>
    <dbReference type="NCBI Taxonomy" id="1653435"/>
    <lineage>
        <taxon>Bacteria</taxon>
        <taxon>Bacillati</taxon>
        <taxon>Bacillota</taxon>
        <taxon>Clostridia</taxon>
        <taxon>Lachnospirales</taxon>
        <taxon>Lachnospiraceae</taxon>
        <taxon>Merdimonas</taxon>
    </lineage>
</organism>
<dbReference type="Gene3D" id="1.10.150.240">
    <property type="entry name" value="Putative phosphatase, domain 2"/>
    <property type="match status" value="1"/>
</dbReference>
<dbReference type="InterPro" id="IPR041492">
    <property type="entry name" value="HAD_2"/>
</dbReference>
<dbReference type="InterPro" id="IPR006439">
    <property type="entry name" value="HAD-SF_hydro_IA"/>
</dbReference>
<dbReference type="FunFam" id="3.40.50.1000:FF:000022">
    <property type="entry name" value="Phosphoglycolate phosphatase"/>
    <property type="match status" value="1"/>
</dbReference>
<dbReference type="Pfam" id="PF13419">
    <property type="entry name" value="HAD_2"/>
    <property type="match status" value="1"/>
</dbReference>
<accession>A0A9D2VVH3</accession>
<dbReference type="GO" id="GO:0006281">
    <property type="term" value="P:DNA repair"/>
    <property type="evidence" value="ECO:0007669"/>
    <property type="project" value="TreeGrafter"/>
</dbReference>
<dbReference type="NCBIfam" id="TIGR01509">
    <property type="entry name" value="HAD-SF-IA-v3"/>
    <property type="match status" value="1"/>
</dbReference>
<dbReference type="EMBL" id="DYXE01000015">
    <property type="protein sequence ID" value="HJH48950.1"/>
    <property type="molecule type" value="Genomic_DNA"/>
</dbReference>
<dbReference type="SUPFAM" id="SSF56784">
    <property type="entry name" value="HAD-like"/>
    <property type="match status" value="1"/>
</dbReference>
<evidence type="ECO:0000313" key="1">
    <source>
        <dbReference type="EMBL" id="HJH48950.1"/>
    </source>
</evidence>
<reference evidence="1" key="2">
    <citation type="submission" date="2021-09" db="EMBL/GenBank/DDBJ databases">
        <authorList>
            <person name="Gilroy R."/>
        </authorList>
    </citation>
    <scope>NUCLEOTIDE SEQUENCE</scope>
    <source>
        <strain evidence="1">USAMLcec4-12693</strain>
    </source>
</reference>
<dbReference type="Proteomes" id="UP000813420">
    <property type="component" value="Unassembled WGS sequence"/>
</dbReference>
<dbReference type="SFLD" id="SFLDG01129">
    <property type="entry name" value="C1.5:_HAD__Beta-PGM__Phosphata"/>
    <property type="match status" value="1"/>
</dbReference>
<gene>
    <name evidence="1" type="ORF">K8V39_01655</name>
</gene>
<protein>
    <submittedName>
        <fullName evidence="1">HAD family hydrolase</fullName>
    </submittedName>
</protein>
<dbReference type="Gene3D" id="3.40.50.1000">
    <property type="entry name" value="HAD superfamily/HAD-like"/>
    <property type="match status" value="1"/>
</dbReference>
<name>A0A9D2VVH3_9FIRM</name>
<dbReference type="SFLD" id="SFLDS00003">
    <property type="entry name" value="Haloacid_Dehalogenase"/>
    <property type="match status" value="1"/>
</dbReference>
<evidence type="ECO:0000313" key="2">
    <source>
        <dbReference type="Proteomes" id="UP000813420"/>
    </source>
</evidence>
<dbReference type="RefSeq" id="WP_070089846.1">
    <property type="nucleotide sequence ID" value="NZ_CABMJS010000023.1"/>
</dbReference>